<keyword evidence="5" id="KW-1185">Reference proteome</keyword>
<feature type="transmembrane region" description="Helical" evidence="2">
    <location>
        <begin position="48"/>
        <end position="79"/>
    </location>
</feature>
<protein>
    <recommendedName>
        <fullName evidence="3">DUF6535 domain-containing protein</fullName>
    </recommendedName>
</protein>
<dbReference type="Pfam" id="PF20153">
    <property type="entry name" value="DUF6535"/>
    <property type="match status" value="1"/>
</dbReference>
<dbReference type="InterPro" id="IPR045338">
    <property type="entry name" value="DUF6535"/>
</dbReference>
<sequence>MEALGLRQLRQESFKKWGIHLFLGALPVLLELSVLLFFTGLLEFLWTLHVVAFAIAACAIIPSTAVYVFTTTVPALIMLSFTDNNPYKRVIGAIKSIQYICPYKSPQAWLVYIFTTKLPIFLSKSAFKQPHIIQFSDWAASDLHVIENLGTRFPGVSLPPLQVEWRVLKVYQLQGLRWLLTIFSDIPSMSLAILDCLKSTQLHPSTVIAAVFDSWVESTWKDTTIEEKFEEFRDFQDGTSSGPLTLHSTRSPMKLGINLQLLFYREFWIKWVNIIAESGPNSYHAFYYLIQTLDAYLQEYVSRCREGIRPATRFFLPFWLVEKLWNHPRPELRAQSLEFLRYYEAVWDSSIFPPIEPTEGTRDERYNLVQALARHLNKYDNSVLLDTARGYEFLEFVNGKIMQDEMFPSGAEGLALGTMFTVDEKETTIKALAAEWRMAMNKAIAVRRAAMKPYVPRHRNGTTGNDDVEPGEEQDGESIVYGRPDIAVPIPLVTITEGGSVEDSPRAGLTIITHSLEDV</sequence>
<evidence type="ECO:0000313" key="5">
    <source>
        <dbReference type="Proteomes" id="UP001465976"/>
    </source>
</evidence>
<accession>A0ABR3FGE1</accession>
<keyword evidence="2" id="KW-0812">Transmembrane</keyword>
<evidence type="ECO:0000256" key="2">
    <source>
        <dbReference type="SAM" id="Phobius"/>
    </source>
</evidence>
<name>A0ABR3FGE1_9AGAR</name>
<gene>
    <name evidence="4" type="ORF">V5O48_007532</name>
</gene>
<keyword evidence="2" id="KW-0472">Membrane</keyword>
<dbReference type="Proteomes" id="UP001465976">
    <property type="component" value="Unassembled WGS sequence"/>
</dbReference>
<evidence type="ECO:0000259" key="3">
    <source>
        <dbReference type="Pfam" id="PF20153"/>
    </source>
</evidence>
<feature type="transmembrane region" description="Helical" evidence="2">
    <location>
        <begin position="21"/>
        <end position="42"/>
    </location>
</feature>
<feature type="compositionally biased region" description="Acidic residues" evidence="1">
    <location>
        <begin position="466"/>
        <end position="476"/>
    </location>
</feature>
<reference evidence="4 5" key="1">
    <citation type="submission" date="2024-02" db="EMBL/GenBank/DDBJ databases">
        <title>A draft genome for the cacao thread blight pathogen Marasmius crinis-equi.</title>
        <authorList>
            <person name="Cohen S.P."/>
            <person name="Baruah I.K."/>
            <person name="Amoako-Attah I."/>
            <person name="Bukari Y."/>
            <person name="Meinhardt L.W."/>
            <person name="Bailey B.A."/>
        </authorList>
    </citation>
    <scope>NUCLEOTIDE SEQUENCE [LARGE SCALE GENOMIC DNA]</scope>
    <source>
        <strain evidence="4 5">GH-76</strain>
    </source>
</reference>
<dbReference type="EMBL" id="JBAHYK010000398">
    <property type="protein sequence ID" value="KAL0574429.1"/>
    <property type="molecule type" value="Genomic_DNA"/>
</dbReference>
<evidence type="ECO:0000256" key="1">
    <source>
        <dbReference type="SAM" id="MobiDB-lite"/>
    </source>
</evidence>
<organism evidence="4 5">
    <name type="scientific">Marasmius crinis-equi</name>
    <dbReference type="NCBI Taxonomy" id="585013"/>
    <lineage>
        <taxon>Eukaryota</taxon>
        <taxon>Fungi</taxon>
        <taxon>Dikarya</taxon>
        <taxon>Basidiomycota</taxon>
        <taxon>Agaricomycotina</taxon>
        <taxon>Agaricomycetes</taxon>
        <taxon>Agaricomycetidae</taxon>
        <taxon>Agaricales</taxon>
        <taxon>Marasmiineae</taxon>
        <taxon>Marasmiaceae</taxon>
        <taxon>Marasmius</taxon>
    </lineage>
</organism>
<evidence type="ECO:0000313" key="4">
    <source>
        <dbReference type="EMBL" id="KAL0574429.1"/>
    </source>
</evidence>
<feature type="domain" description="DUF6535" evidence="3">
    <location>
        <begin position="4"/>
        <end position="47"/>
    </location>
</feature>
<comment type="caution">
    <text evidence="4">The sequence shown here is derived from an EMBL/GenBank/DDBJ whole genome shotgun (WGS) entry which is preliminary data.</text>
</comment>
<proteinExistence type="predicted"/>
<keyword evidence="2" id="KW-1133">Transmembrane helix</keyword>
<feature type="region of interest" description="Disordered" evidence="1">
    <location>
        <begin position="455"/>
        <end position="477"/>
    </location>
</feature>